<dbReference type="PANTHER" id="PTHR34351:SF2">
    <property type="entry name" value="DUF58 DOMAIN-CONTAINING PROTEIN"/>
    <property type="match status" value="1"/>
</dbReference>
<dbReference type="Proteomes" id="UP000266016">
    <property type="component" value="Unassembled WGS sequence"/>
</dbReference>
<dbReference type="RefSeq" id="WP_119118333.1">
    <property type="nucleotide sequence ID" value="NZ_QWVS01000038.1"/>
</dbReference>
<evidence type="ECO:0000313" key="3">
    <source>
        <dbReference type="EMBL" id="RID83008.1"/>
    </source>
</evidence>
<proteinExistence type="predicted"/>
<keyword evidence="1" id="KW-1133">Transmembrane helix</keyword>
<gene>
    <name evidence="3" type="ORF">D1953_16870</name>
</gene>
<name>A0A398B295_9BACI</name>
<feature type="transmembrane region" description="Helical" evidence="1">
    <location>
        <begin position="7"/>
        <end position="28"/>
    </location>
</feature>
<dbReference type="InterPro" id="IPR002881">
    <property type="entry name" value="DUF58"/>
</dbReference>
<dbReference type="AlphaFoldDB" id="A0A398B295"/>
<evidence type="ECO:0000256" key="1">
    <source>
        <dbReference type="SAM" id="Phobius"/>
    </source>
</evidence>
<reference evidence="3 4" key="1">
    <citation type="submission" date="2018-08" db="EMBL/GenBank/DDBJ databases">
        <title>Bacillus jemisoniae sp. nov., Bacillus chryseoplanitiae sp. nov., Bacillus resnikiae sp. nov., and Bacillus frankliniae sp. nov., isolated from Viking spacecraft and associated surfaces.</title>
        <authorList>
            <person name="Seuylemezian A."/>
            <person name="Vaishampayan P."/>
        </authorList>
    </citation>
    <scope>NUCLEOTIDE SEQUENCE [LARGE SCALE GENOMIC DNA]</scope>
    <source>
        <strain evidence="3 4">MA001</strain>
    </source>
</reference>
<feature type="domain" description="DUF58" evidence="2">
    <location>
        <begin position="197"/>
        <end position="326"/>
    </location>
</feature>
<dbReference type="PANTHER" id="PTHR34351">
    <property type="entry name" value="SLR1927 PROTEIN-RELATED"/>
    <property type="match status" value="1"/>
</dbReference>
<keyword evidence="4" id="KW-1185">Reference proteome</keyword>
<sequence length="383" mass="44656">MKNVKRYTKVIGLFSLLLAMFIFTMFQGSFVSWFLFYAVCPFVLYSLALSFHSFHVYKVERKITKKEYSVGSAVDVYITVTRKSRFPLLYLLVEEHIEGTALRPPQSLLFVGFTKTLTWHYTVEHVPRGEHVFQGIRLHTGDVLGLFHKEQMFKTEDTILVFPAYHELSYREFNRLWSGEQGFSQRARSRQSVISGVREYQAGDQLSWINWKATAKANKLMTKEFDEQRKETFYIILDQSYTDSFEEMVSFVASFVHAALKRGIQIGWIDSMQHIYLPTSKGERHKREIFYHLARVQPNLNQSLPRDIRMGMHQAKLIVMTTQLTFEKLEHIYAYRNNQAVTCFVVKEQVKDEDYIVQEVALKQGVQVQFVISQTGGASKNDA</sequence>
<dbReference type="EMBL" id="QWVS01000038">
    <property type="protein sequence ID" value="RID83008.1"/>
    <property type="molecule type" value="Genomic_DNA"/>
</dbReference>
<keyword evidence="1" id="KW-0812">Transmembrane</keyword>
<organism evidence="3 4">
    <name type="scientific">Peribacillus asahii</name>
    <dbReference type="NCBI Taxonomy" id="228899"/>
    <lineage>
        <taxon>Bacteria</taxon>
        <taxon>Bacillati</taxon>
        <taxon>Bacillota</taxon>
        <taxon>Bacilli</taxon>
        <taxon>Bacillales</taxon>
        <taxon>Bacillaceae</taxon>
        <taxon>Peribacillus</taxon>
    </lineage>
</organism>
<evidence type="ECO:0000259" key="2">
    <source>
        <dbReference type="Pfam" id="PF01882"/>
    </source>
</evidence>
<keyword evidence="1" id="KW-0472">Membrane</keyword>
<feature type="transmembrane region" description="Helical" evidence="1">
    <location>
        <begin position="34"/>
        <end position="57"/>
    </location>
</feature>
<dbReference type="Pfam" id="PF01882">
    <property type="entry name" value="DUF58"/>
    <property type="match status" value="1"/>
</dbReference>
<accession>A0A398B295</accession>
<evidence type="ECO:0000313" key="4">
    <source>
        <dbReference type="Proteomes" id="UP000266016"/>
    </source>
</evidence>
<comment type="caution">
    <text evidence="3">The sequence shown here is derived from an EMBL/GenBank/DDBJ whole genome shotgun (WGS) entry which is preliminary data.</text>
</comment>
<protein>
    <submittedName>
        <fullName evidence="3">DUF58 domain-containing protein</fullName>
    </submittedName>
</protein>